<dbReference type="CDD" id="cd00338">
    <property type="entry name" value="Ser_Recombinase"/>
    <property type="match status" value="1"/>
</dbReference>
<evidence type="ECO:0000259" key="3">
    <source>
        <dbReference type="PROSITE" id="PS51736"/>
    </source>
</evidence>
<reference evidence="4 5" key="1">
    <citation type="submission" date="2024-02" db="EMBL/GenBank/DDBJ databases">
        <title>Deinococcus caeni NBRC 101312.</title>
        <authorList>
            <person name="Ichikawa N."/>
            <person name="Katano-Makiyama Y."/>
            <person name="Hidaka K."/>
        </authorList>
    </citation>
    <scope>NUCLEOTIDE SEQUENCE [LARGE SCALE GENOMIC DNA]</scope>
    <source>
        <strain evidence="4 5">NBRC 101312</strain>
    </source>
</reference>
<name>A0ABP9UJ25_9DEIO</name>
<dbReference type="Proteomes" id="UP001423409">
    <property type="component" value="Unassembled WGS sequence"/>
</dbReference>
<dbReference type="PANTHER" id="PTHR30461">
    <property type="entry name" value="DNA-INVERTASE FROM LAMBDOID PROPHAGE"/>
    <property type="match status" value="1"/>
</dbReference>
<dbReference type="InterPro" id="IPR038109">
    <property type="entry name" value="DNA_bind_recomb_sf"/>
</dbReference>
<feature type="compositionally biased region" description="Gly residues" evidence="2">
    <location>
        <begin position="588"/>
        <end position="600"/>
    </location>
</feature>
<dbReference type="InterPro" id="IPR050639">
    <property type="entry name" value="SSR_resolvase"/>
</dbReference>
<evidence type="ECO:0000313" key="5">
    <source>
        <dbReference type="Proteomes" id="UP001423409"/>
    </source>
</evidence>
<organism evidence="4 5">
    <name type="scientific">Deinococcus caeni</name>
    <dbReference type="NCBI Taxonomy" id="569127"/>
    <lineage>
        <taxon>Bacteria</taxon>
        <taxon>Thermotogati</taxon>
        <taxon>Deinococcota</taxon>
        <taxon>Deinococci</taxon>
        <taxon>Deinococcales</taxon>
        <taxon>Deinococcaceae</taxon>
        <taxon>Deinococcus</taxon>
    </lineage>
</organism>
<dbReference type="InterPro" id="IPR006119">
    <property type="entry name" value="Resolv_N"/>
</dbReference>
<protein>
    <recommendedName>
        <fullName evidence="3">Resolvase/invertase-type recombinase catalytic domain-containing protein</fullName>
    </recommendedName>
</protein>
<evidence type="ECO:0000313" key="4">
    <source>
        <dbReference type="EMBL" id="GAA5441665.1"/>
    </source>
</evidence>
<feature type="coiled-coil region" evidence="1">
    <location>
        <begin position="380"/>
        <end position="443"/>
    </location>
</feature>
<sequence length="657" mass="74862">MSRFAIYTRVSTGKQDDNTSQSVQEVAARAYGEAQGWQFHGAIHDTQTGKDYLEREGVKRVLRLLESGRITEVVFFKVDRVGRDSDVIRSFVQDIYEAGGRVSLVNRNRTYASAREFRQESVFETAVAEHERMAIEERMQSGRMYQFKAGSVDRRVPFGYDITASTKEINGRRLRFKEAVVLEAHALTIRAALRKFVELRSVHATLRWLNINEEYVGANNTTGQFSSRVMNRIIDNALLYAGEGIEQVYLEEKRVFRYPPIIDLELAVKVRETNLLRAREVNPNSPGPFRGLAKCTCGRTTYVRNSQSYGERKQFHVCATYEMELRSGLAGRKDGTAATCRSSVDVRVLKRKLMEYLERWNEDEAGSRYEDVVVDQILNLHGLNQELQCMLSERDMKKEELRQIIRLAAADYDEIARPINEMVKDLQAELDLLSDNIDVLTRRRDVRRLVLTRFGVNADTMDLNLPPVTQEPDGTYRFPDRNTEHTIRRKVFATKIMPDHIAELEAALEEARQMPQEALESVAPVHHLFGRLETLREALEREDWAVINSTMADLGLRFVLPLAEPNTAKRRASIRIEVDFQPMEDALLGGGGPSGSGNKGRPGTVKRSRGSSALKGCANVPNYRIPVCRIPGGPSCIPWWSTGWRGRRPARLPVRWR</sequence>
<dbReference type="Gene3D" id="3.40.50.1390">
    <property type="entry name" value="Resolvase, N-terminal catalytic domain"/>
    <property type="match status" value="1"/>
</dbReference>
<dbReference type="SMART" id="SM00857">
    <property type="entry name" value="Resolvase"/>
    <property type="match status" value="1"/>
</dbReference>
<keyword evidence="5" id="KW-1185">Reference proteome</keyword>
<comment type="caution">
    <text evidence="4">The sequence shown here is derived from an EMBL/GenBank/DDBJ whole genome shotgun (WGS) entry which is preliminary data.</text>
</comment>
<gene>
    <name evidence="4" type="ORF">Dcae01_03204</name>
</gene>
<dbReference type="PROSITE" id="PS51736">
    <property type="entry name" value="RECOMBINASES_3"/>
    <property type="match status" value="1"/>
</dbReference>
<evidence type="ECO:0000256" key="2">
    <source>
        <dbReference type="SAM" id="MobiDB-lite"/>
    </source>
</evidence>
<dbReference type="InterPro" id="IPR036162">
    <property type="entry name" value="Resolvase-like_N_sf"/>
</dbReference>
<dbReference type="Gene3D" id="3.90.1750.20">
    <property type="entry name" value="Putative Large Serine Recombinase, Chain B, Domain 2"/>
    <property type="match status" value="1"/>
</dbReference>
<feature type="region of interest" description="Disordered" evidence="2">
    <location>
        <begin position="585"/>
        <end position="612"/>
    </location>
</feature>
<accession>A0ABP9UJ25</accession>
<keyword evidence="1" id="KW-0175">Coiled coil</keyword>
<evidence type="ECO:0000256" key="1">
    <source>
        <dbReference type="SAM" id="Coils"/>
    </source>
</evidence>
<proteinExistence type="predicted"/>
<dbReference type="PANTHER" id="PTHR30461:SF23">
    <property type="entry name" value="DNA RECOMBINASE-RELATED"/>
    <property type="match status" value="1"/>
</dbReference>
<dbReference type="SUPFAM" id="SSF53041">
    <property type="entry name" value="Resolvase-like"/>
    <property type="match status" value="1"/>
</dbReference>
<feature type="domain" description="Resolvase/invertase-type recombinase catalytic" evidence="3">
    <location>
        <begin position="3"/>
        <end position="150"/>
    </location>
</feature>
<dbReference type="EMBL" id="BAABQU010000065">
    <property type="protein sequence ID" value="GAA5441665.1"/>
    <property type="molecule type" value="Genomic_DNA"/>
</dbReference>
<dbReference type="Pfam" id="PF00239">
    <property type="entry name" value="Resolvase"/>
    <property type="match status" value="1"/>
</dbReference>